<dbReference type="Pfam" id="PF02585">
    <property type="entry name" value="PIG-L"/>
    <property type="match status" value="1"/>
</dbReference>
<keyword evidence="3" id="KW-1185">Reference proteome</keyword>
<accession>A0ABT0JTP3</accession>
<dbReference type="InterPro" id="IPR003737">
    <property type="entry name" value="GlcNAc_PI_deacetylase-related"/>
</dbReference>
<keyword evidence="1" id="KW-0862">Zinc</keyword>
<dbReference type="Gene3D" id="3.40.50.10320">
    <property type="entry name" value="LmbE-like"/>
    <property type="match status" value="1"/>
</dbReference>
<dbReference type="RefSeq" id="WP_248823036.1">
    <property type="nucleotide sequence ID" value="NZ_JALKFT010000001.1"/>
</dbReference>
<dbReference type="PANTHER" id="PTHR12993:SF29">
    <property type="entry name" value="BLR3841 PROTEIN"/>
    <property type="match status" value="1"/>
</dbReference>
<protein>
    <submittedName>
        <fullName evidence="2">PIG-L family deacetylase</fullName>
    </submittedName>
</protein>
<evidence type="ECO:0000313" key="2">
    <source>
        <dbReference type="EMBL" id="MCK9874368.1"/>
    </source>
</evidence>
<reference evidence="2 3" key="1">
    <citation type="submission" date="2022-04" db="EMBL/GenBank/DDBJ databases">
        <title>Genome diversity in the genus Frankia.</title>
        <authorList>
            <person name="Carlos-Shanley C."/>
            <person name="Hahn D."/>
        </authorList>
    </citation>
    <scope>NUCLEOTIDE SEQUENCE [LARGE SCALE GENOMIC DNA]</scope>
    <source>
        <strain evidence="2 3">Ag45/Mut15</strain>
    </source>
</reference>
<evidence type="ECO:0000256" key="1">
    <source>
        <dbReference type="ARBA" id="ARBA00022833"/>
    </source>
</evidence>
<proteinExistence type="predicted"/>
<organism evidence="2 3">
    <name type="scientific">Frankia umida</name>
    <dbReference type="NCBI Taxonomy" id="573489"/>
    <lineage>
        <taxon>Bacteria</taxon>
        <taxon>Bacillati</taxon>
        <taxon>Actinomycetota</taxon>
        <taxon>Actinomycetes</taxon>
        <taxon>Frankiales</taxon>
        <taxon>Frankiaceae</taxon>
        <taxon>Frankia</taxon>
    </lineage>
</organism>
<dbReference type="PANTHER" id="PTHR12993">
    <property type="entry name" value="N-ACETYLGLUCOSAMINYL-PHOSPHATIDYLINOSITOL DE-N-ACETYLASE-RELATED"/>
    <property type="match status" value="1"/>
</dbReference>
<gene>
    <name evidence="2" type="ORF">MXD59_00975</name>
</gene>
<dbReference type="InterPro" id="IPR024078">
    <property type="entry name" value="LmbE-like_dom_sf"/>
</dbReference>
<name>A0ABT0JTP3_9ACTN</name>
<comment type="caution">
    <text evidence="2">The sequence shown here is derived from an EMBL/GenBank/DDBJ whole genome shotgun (WGS) entry which is preliminary data.</text>
</comment>
<evidence type="ECO:0000313" key="3">
    <source>
        <dbReference type="Proteomes" id="UP001201873"/>
    </source>
</evidence>
<dbReference type="EMBL" id="JALKFT010000001">
    <property type="protein sequence ID" value="MCK9874368.1"/>
    <property type="molecule type" value="Genomic_DNA"/>
</dbReference>
<dbReference type="Proteomes" id="UP001201873">
    <property type="component" value="Unassembled WGS sequence"/>
</dbReference>
<dbReference type="SUPFAM" id="SSF102588">
    <property type="entry name" value="LmbE-like"/>
    <property type="match status" value="1"/>
</dbReference>
<sequence length="305" mass="32938">MAWQSTLRDPRAARAEAMVLARSAARWVWLRRGTDVTASMARSSCLVVAPHPDDETLGCAVAVIRKRAVGTPVTVVIVSDGSKAEPVTLPPEELIEVRETETRRACAVLGVPETDVLFLGFPDSELGGALDAIALRLAEIIRARQPAQVLIPASCEGHPDHDATHEAATRAVAAAGFTGQVLEYTVWLWTHWPWTRGYGTRDRSVNRLLVEPARRLREGRPLLVDARGLRTRQRRALAEHVTQVGDGSPAGSGLAAGAAGAVEPAAVPVTGPLLATLRSRHEVYVEAGALRHLDFPRPWRDATPK</sequence>